<comment type="caution">
    <text evidence="1">The sequence shown here is derived from an EMBL/GenBank/DDBJ whole genome shotgun (WGS) entry which is preliminary data.</text>
</comment>
<evidence type="ECO:0000313" key="1">
    <source>
        <dbReference type="EMBL" id="MBW0478290.1"/>
    </source>
</evidence>
<dbReference type="OrthoDB" id="2684341at2759"/>
<keyword evidence="2" id="KW-1185">Reference proteome</keyword>
<proteinExistence type="predicted"/>
<evidence type="ECO:0000313" key="2">
    <source>
        <dbReference type="Proteomes" id="UP000765509"/>
    </source>
</evidence>
<dbReference type="EMBL" id="AVOT02005127">
    <property type="protein sequence ID" value="MBW0478290.1"/>
    <property type="molecule type" value="Genomic_DNA"/>
</dbReference>
<protein>
    <submittedName>
        <fullName evidence="1">Uncharacterized protein</fullName>
    </submittedName>
</protein>
<dbReference type="Proteomes" id="UP000765509">
    <property type="component" value="Unassembled WGS sequence"/>
</dbReference>
<dbReference type="AlphaFoldDB" id="A0A9Q3C8Y1"/>
<organism evidence="1 2">
    <name type="scientific">Austropuccinia psidii MF-1</name>
    <dbReference type="NCBI Taxonomy" id="1389203"/>
    <lineage>
        <taxon>Eukaryota</taxon>
        <taxon>Fungi</taxon>
        <taxon>Dikarya</taxon>
        <taxon>Basidiomycota</taxon>
        <taxon>Pucciniomycotina</taxon>
        <taxon>Pucciniomycetes</taxon>
        <taxon>Pucciniales</taxon>
        <taxon>Sphaerophragmiaceae</taxon>
        <taxon>Austropuccinia</taxon>
    </lineage>
</organism>
<gene>
    <name evidence="1" type="ORF">O181_018005</name>
</gene>
<reference evidence="1" key="1">
    <citation type="submission" date="2021-03" db="EMBL/GenBank/DDBJ databases">
        <title>Draft genome sequence of rust myrtle Austropuccinia psidii MF-1, a brazilian biotype.</title>
        <authorList>
            <person name="Quecine M.C."/>
            <person name="Pachon D.M.R."/>
            <person name="Bonatelli M.L."/>
            <person name="Correr F.H."/>
            <person name="Franceschini L.M."/>
            <person name="Leite T.F."/>
            <person name="Margarido G.R.A."/>
            <person name="Almeida C.A."/>
            <person name="Ferrarezi J.A."/>
            <person name="Labate C.A."/>
        </authorList>
    </citation>
    <scope>NUCLEOTIDE SEQUENCE</scope>
    <source>
        <strain evidence="1">MF-1</strain>
    </source>
</reference>
<sequence length="97" mass="11086">MVELPSLQSFKWDFFVIDTPKGEDLIFEFDFLNHFDPFIDWRQGLITCNAEQKDSYDPSKSFSNDYSYAKSGAALVGDSRTPSFPTSVHILSLNSHQ</sequence>
<accession>A0A9Q3C8Y1</accession>
<name>A0A9Q3C8Y1_9BASI</name>